<feature type="compositionally biased region" description="Basic residues" evidence="1">
    <location>
        <begin position="59"/>
        <end position="69"/>
    </location>
</feature>
<feature type="region of interest" description="Disordered" evidence="1">
    <location>
        <begin position="1"/>
        <end position="118"/>
    </location>
</feature>
<feature type="region of interest" description="Disordered" evidence="1">
    <location>
        <begin position="490"/>
        <end position="512"/>
    </location>
</feature>
<dbReference type="OrthoDB" id="8065581at2759"/>
<dbReference type="AlphaFoldDB" id="A0A8S3XIQ4"/>
<dbReference type="InterPro" id="IPR005312">
    <property type="entry name" value="DUF1759"/>
</dbReference>
<dbReference type="PANTHER" id="PTHR47331">
    <property type="entry name" value="PHD-TYPE DOMAIN-CONTAINING PROTEIN"/>
    <property type="match status" value="1"/>
</dbReference>
<dbReference type="Pfam" id="PF03564">
    <property type="entry name" value="DUF1759"/>
    <property type="match status" value="1"/>
</dbReference>
<reference evidence="2" key="1">
    <citation type="submission" date="2021-04" db="EMBL/GenBank/DDBJ databases">
        <authorList>
            <person name="Tunstrom K."/>
        </authorList>
    </citation>
    <scope>NUCLEOTIDE SEQUENCE</scope>
</reference>
<evidence type="ECO:0000313" key="2">
    <source>
        <dbReference type="EMBL" id="CAG5022255.1"/>
    </source>
</evidence>
<feature type="compositionally biased region" description="Polar residues" evidence="1">
    <location>
        <begin position="27"/>
        <end position="37"/>
    </location>
</feature>
<gene>
    <name evidence="2" type="ORF">PAPOLLO_LOCUS17726</name>
</gene>
<dbReference type="Proteomes" id="UP000691718">
    <property type="component" value="Unassembled WGS sequence"/>
</dbReference>
<organism evidence="2 3">
    <name type="scientific">Parnassius apollo</name>
    <name type="common">Apollo butterfly</name>
    <name type="synonym">Papilio apollo</name>
    <dbReference type="NCBI Taxonomy" id="110799"/>
    <lineage>
        <taxon>Eukaryota</taxon>
        <taxon>Metazoa</taxon>
        <taxon>Ecdysozoa</taxon>
        <taxon>Arthropoda</taxon>
        <taxon>Hexapoda</taxon>
        <taxon>Insecta</taxon>
        <taxon>Pterygota</taxon>
        <taxon>Neoptera</taxon>
        <taxon>Endopterygota</taxon>
        <taxon>Lepidoptera</taxon>
        <taxon>Glossata</taxon>
        <taxon>Ditrysia</taxon>
        <taxon>Papilionoidea</taxon>
        <taxon>Papilionidae</taxon>
        <taxon>Parnassiinae</taxon>
        <taxon>Parnassini</taxon>
        <taxon>Parnassius</taxon>
        <taxon>Parnassius</taxon>
    </lineage>
</organism>
<feature type="compositionally biased region" description="Polar residues" evidence="1">
    <location>
        <begin position="498"/>
        <end position="508"/>
    </location>
</feature>
<feature type="compositionally biased region" description="Low complexity" evidence="1">
    <location>
        <begin position="70"/>
        <end position="88"/>
    </location>
</feature>
<accession>A0A8S3XIQ4</accession>
<feature type="region of interest" description="Disordered" evidence="1">
    <location>
        <begin position="178"/>
        <end position="220"/>
    </location>
</feature>
<dbReference type="EMBL" id="CAJQZP010001146">
    <property type="protein sequence ID" value="CAG5022255.1"/>
    <property type="molecule type" value="Genomic_DNA"/>
</dbReference>
<evidence type="ECO:0000313" key="3">
    <source>
        <dbReference type="Proteomes" id="UP000691718"/>
    </source>
</evidence>
<feature type="compositionally biased region" description="Polar residues" evidence="1">
    <location>
        <begin position="7"/>
        <end position="19"/>
    </location>
</feature>
<comment type="caution">
    <text evidence="2">The sequence shown here is derived from an EMBL/GenBank/DDBJ whole genome shotgun (WGS) entry which is preliminary data.</text>
</comment>
<dbReference type="PANTHER" id="PTHR47331:SF5">
    <property type="entry name" value="RIBONUCLEASE H"/>
    <property type="match status" value="1"/>
</dbReference>
<sequence length="1122" mass="128946">MRRRSTCTESANILRTSNNTKHKTENIKNTISIANLTHSSSKPSKHSPSKPSKQSPSKPSKHSPSKPSKHSPSTPSQHSPSTPSISIHQAHQAEGFHKQSTSISSKRIKKDSQERKTPDYINRRLNNLEGYWQEFLNNHVELCAFPDKSHAYFTNNTYEKTKANYENITATIKAYLPKSEHQPKPSTPLIKPTTPMGAPSTSGAQHSFRTESQGTNSKTDELFKKQSSNFRAFKRTVSNISLDDVTEKWELEDLLRSLQLRWSAIDSLHWDIDSEVQGANQECESTFSYYEQLYNSTKRSINSKLWSVSHREKSTPQMDIPVFVGNYHQWTSFKDLFTETIHNNPSLSNAQKMQFLKVKVQGEAARLLQHLPISTEKYNICWEILNHRYNNKKLIFTSHINSLLNIPVIQQHQAINQIKRLHDTTLETLNAVKNLGVDISTWNPLLVHLLSQKLDNETFNDYNESLEQPRELPTLKDFLAFLEGKFTTLETSRRKQEPTTQKPSSSQVPVKHNKSRYQVFSNYNVTEPTNAKTSNQFTITCPLCNNGHGIYFCQKLIAMTPQQRRSTISRLRLCSNCLNHHQGKCISKNRCRECQGQHNTILHEAFVTSKNMKQPSTSRTQRDVPEILLATAIVQVQANNGSYYKLRALLDQGSQTSIITEKAAQLLSLPRSQCSIKENNCKGVIKLTIKSNNSDFTLNTEALIMKTLINTLPNYTLDKPSWSFLENIQLADPEFYKSRRVDILLGAEVYSNIILDGICRENKQQTRFGWILSGSANQVTLQCNVFLNNIQNIQQFWEIEDITQESTLTSEDQACIDLYKSTTTRREDGRYQVKLPLKSNIEQYLGTSKQKAIAQFKQLERRFTKQNNTAEHYKLFIQEYLSLGHMKPATGNKKPDFYMPHHCVEHPESTTTKIRVVFNASAKTSTGLSLNDLMHRGPNLQQDLQKLILEWRQYKFAYTADIEKKFRQIWLKEGHQQYQKIIWRDDPEEPLQEYQLTTVTYGTKTAPYLAMMTLKQLADDKEKYYTKTQAASVLRNSLYMDDVIHGCHCADLGKRLKDDLIKLLKAGGFNLRKWSSNIPELCENKIPSLSNPKLKLVRQATPREAYYLTYQPFGTLWAGFHH</sequence>
<feature type="compositionally biased region" description="Polar residues" evidence="1">
    <location>
        <begin position="199"/>
        <end position="217"/>
    </location>
</feature>
<feature type="compositionally biased region" description="Low complexity" evidence="1">
    <location>
        <begin position="49"/>
        <end position="58"/>
    </location>
</feature>
<evidence type="ECO:0000256" key="1">
    <source>
        <dbReference type="SAM" id="MobiDB-lite"/>
    </source>
</evidence>
<protein>
    <submittedName>
        <fullName evidence="2">(apollo) hypothetical protein</fullName>
    </submittedName>
</protein>
<proteinExistence type="predicted"/>
<name>A0A8S3XIQ4_PARAO</name>
<keyword evidence="3" id="KW-1185">Reference proteome</keyword>